<keyword evidence="2" id="KW-1185">Reference proteome</keyword>
<sequence length="99" mass="10409">MALTRIANDSGINRPAIVLQTYSGTNQAQKFQFVKVGDVYAIYNPQSAEGMGIVGGAENSVGSGARVVTNGGDISTYADNKLFLLENRGNQIASLSDPL</sequence>
<comment type="caution">
    <text evidence="1">The sequence shown here is derived from an EMBL/GenBank/DDBJ whole genome shotgun (WGS) entry which is preliminary data.</text>
</comment>
<reference evidence="1 2" key="1">
    <citation type="journal article" date="2021" name="ISME Commun">
        <title>Automated analysis of genomic sequences facilitates high-throughput and comprehensive description of bacteria.</title>
        <authorList>
            <person name="Hitch T.C.A."/>
        </authorList>
    </citation>
    <scope>NUCLEOTIDE SEQUENCE [LARGE SCALE GENOMIC DNA]</scope>
    <source>
        <strain evidence="1 2">Sanger_03</strain>
    </source>
</reference>
<evidence type="ECO:0000313" key="2">
    <source>
        <dbReference type="Proteomes" id="UP001652431"/>
    </source>
</evidence>
<accession>A0ABT2RLE3</accession>
<name>A0ABT2RLE3_9FIRM</name>
<protein>
    <recommendedName>
        <fullName evidence="3">Ricin B lectin domain-containing protein</fullName>
    </recommendedName>
</protein>
<gene>
    <name evidence="1" type="ORF">OCV99_06390</name>
</gene>
<dbReference type="Gene3D" id="2.80.10.50">
    <property type="match status" value="1"/>
</dbReference>
<dbReference type="Proteomes" id="UP001652431">
    <property type="component" value="Unassembled WGS sequence"/>
</dbReference>
<evidence type="ECO:0008006" key="3">
    <source>
        <dbReference type="Google" id="ProtNLM"/>
    </source>
</evidence>
<dbReference type="EMBL" id="JAOQJU010000004">
    <property type="protein sequence ID" value="MCU6686188.1"/>
    <property type="molecule type" value="Genomic_DNA"/>
</dbReference>
<evidence type="ECO:0000313" key="1">
    <source>
        <dbReference type="EMBL" id="MCU6686188.1"/>
    </source>
</evidence>
<organism evidence="1 2">
    <name type="scientific">Dorea acetigenes</name>
    <dbReference type="NCBI Taxonomy" id="2981787"/>
    <lineage>
        <taxon>Bacteria</taxon>
        <taxon>Bacillati</taxon>
        <taxon>Bacillota</taxon>
        <taxon>Clostridia</taxon>
        <taxon>Lachnospirales</taxon>
        <taxon>Lachnospiraceae</taxon>
        <taxon>Dorea</taxon>
    </lineage>
</organism>
<dbReference type="SUPFAM" id="SSF50370">
    <property type="entry name" value="Ricin B-like lectins"/>
    <property type="match status" value="1"/>
</dbReference>
<dbReference type="RefSeq" id="WP_262575037.1">
    <property type="nucleotide sequence ID" value="NZ_JAOQJU010000004.1"/>
</dbReference>
<dbReference type="InterPro" id="IPR035992">
    <property type="entry name" value="Ricin_B-like_lectins"/>
</dbReference>
<proteinExistence type="predicted"/>